<dbReference type="GO" id="GO:0005524">
    <property type="term" value="F:ATP binding"/>
    <property type="evidence" value="ECO:0007669"/>
    <property type="project" value="UniProtKB-UniRule"/>
</dbReference>
<dbReference type="FunFam" id="3.40.50.300:FF:000870">
    <property type="entry name" value="MutS protein homolog 4"/>
    <property type="match status" value="1"/>
</dbReference>
<feature type="region of interest" description="Disordered" evidence="11">
    <location>
        <begin position="804"/>
        <end position="846"/>
    </location>
</feature>
<dbReference type="SUPFAM" id="SSF55271">
    <property type="entry name" value="DNA repair protein MutS, domain I"/>
    <property type="match status" value="1"/>
</dbReference>
<protein>
    <recommendedName>
        <fullName evidence="2 9">DNA mismatch repair protein MutS</fullName>
    </recommendedName>
</protein>
<dbReference type="EMBL" id="CP053452">
    <property type="protein sequence ID" value="QJW99169.1"/>
    <property type="molecule type" value="Genomic_DNA"/>
</dbReference>
<dbReference type="InterPro" id="IPR036187">
    <property type="entry name" value="DNA_mismatch_repair_MutS_sf"/>
</dbReference>
<dbReference type="SUPFAM" id="SSF53150">
    <property type="entry name" value="DNA repair protein MutS, domain II"/>
    <property type="match status" value="1"/>
</dbReference>
<dbReference type="SUPFAM" id="SSF52540">
    <property type="entry name" value="P-loop containing nucleoside triphosphate hydrolases"/>
    <property type="match status" value="1"/>
</dbReference>
<dbReference type="NCBIfam" id="TIGR01070">
    <property type="entry name" value="mutS1"/>
    <property type="match status" value="1"/>
</dbReference>
<dbReference type="InterPro" id="IPR005748">
    <property type="entry name" value="DNA_mismatch_repair_MutS"/>
</dbReference>
<evidence type="ECO:0000313" key="13">
    <source>
        <dbReference type="EMBL" id="QJW99169.1"/>
    </source>
</evidence>
<comment type="similarity">
    <text evidence="1 9 10">Belongs to the DNA mismatch repair MutS family.</text>
</comment>
<evidence type="ECO:0000259" key="12">
    <source>
        <dbReference type="PROSITE" id="PS00486"/>
    </source>
</evidence>
<dbReference type="HAMAP" id="MF_00096">
    <property type="entry name" value="MutS"/>
    <property type="match status" value="1"/>
</dbReference>
<evidence type="ECO:0000313" key="14">
    <source>
        <dbReference type="Proteomes" id="UP000503447"/>
    </source>
</evidence>
<keyword evidence="3 9" id="KW-0547">Nucleotide-binding</keyword>
<dbReference type="Pfam" id="PF01624">
    <property type="entry name" value="MutS_I"/>
    <property type="match status" value="1"/>
</dbReference>
<dbReference type="InterPro" id="IPR007860">
    <property type="entry name" value="DNA_mmatch_repair_MutS_con_dom"/>
</dbReference>
<dbReference type="Pfam" id="PF05192">
    <property type="entry name" value="MutS_III"/>
    <property type="match status" value="1"/>
</dbReference>
<evidence type="ECO:0000256" key="6">
    <source>
        <dbReference type="ARBA" id="ARBA00023125"/>
    </source>
</evidence>
<evidence type="ECO:0000256" key="7">
    <source>
        <dbReference type="ARBA" id="ARBA00023204"/>
    </source>
</evidence>
<dbReference type="Gene3D" id="3.40.50.300">
    <property type="entry name" value="P-loop containing nucleotide triphosphate hydrolases"/>
    <property type="match status" value="1"/>
</dbReference>
<evidence type="ECO:0000256" key="3">
    <source>
        <dbReference type="ARBA" id="ARBA00022741"/>
    </source>
</evidence>
<evidence type="ECO:0000256" key="1">
    <source>
        <dbReference type="ARBA" id="ARBA00006271"/>
    </source>
</evidence>
<evidence type="ECO:0000256" key="2">
    <source>
        <dbReference type="ARBA" id="ARBA00021982"/>
    </source>
</evidence>
<dbReference type="InterPro" id="IPR016151">
    <property type="entry name" value="DNA_mismatch_repair_MutS_N"/>
</dbReference>
<evidence type="ECO:0000256" key="11">
    <source>
        <dbReference type="SAM" id="MobiDB-lite"/>
    </source>
</evidence>
<dbReference type="Gene3D" id="1.10.1420.10">
    <property type="match status" value="2"/>
</dbReference>
<evidence type="ECO:0000256" key="8">
    <source>
        <dbReference type="ARBA" id="ARBA00024647"/>
    </source>
</evidence>
<dbReference type="InterPro" id="IPR007695">
    <property type="entry name" value="DNA_mismatch_repair_MutS-lik_N"/>
</dbReference>
<dbReference type="GO" id="GO:0003684">
    <property type="term" value="F:damaged DNA binding"/>
    <property type="evidence" value="ECO:0007669"/>
    <property type="project" value="UniProtKB-UniRule"/>
</dbReference>
<dbReference type="CDD" id="cd03284">
    <property type="entry name" value="ABC_MutS1"/>
    <property type="match status" value="1"/>
</dbReference>
<evidence type="ECO:0000256" key="9">
    <source>
        <dbReference type="HAMAP-Rule" id="MF_00096"/>
    </source>
</evidence>
<dbReference type="InterPro" id="IPR027417">
    <property type="entry name" value="P-loop_NTPase"/>
</dbReference>
<dbReference type="Pfam" id="PF05190">
    <property type="entry name" value="MutS_IV"/>
    <property type="match status" value="1"/>
</dbReference>
<dbReference type="SUPFAM" id="SSF48334">
    <property type="entry name" value="DNA repair protein MutS, domain III"/>
    <property type="match status" value="1"/>
</dbReference>
<keyword evidence="5 9" id="KW-0067">ATP-binding</keyword>
<organism evidence="13 14">
    <name type="scientific">Frigoriglobus tundricola</name>
    <dbReference type="NCBI Taxonomy" id="2774151"/>
    <lineage>
        <taxon>Bacteria</taxon>
        <taxon>Pseudomonadati</taxon>
        <taxon>Planctomycetota</taxon>
        <taxon>Planctomycetia</taxon>
        <taxon>Gemmatales</taxon>
        <taxon>Gemmataceae</taxon>
        <taxon>Frigoriglobus</taxon>
    </lineage>
</organism>
<dbReference type="PANTHER" id="PTHR11361">
    <property type="entry name" value="DNA MISMATCH REPAIR PROTEIN MUTS FAMILY MEMBER"/>
    <property type="match status" value="1"/>
</dbReference>
<dbReference type="InterPro" id="IPR036678">
    <property type="entry name" value="MutS_con_dom_sf"/>
</dbReference>
<dbReference type="Pfam" id="PF05188">
    <property type="entry name" value="MutS_II"/>
    <property type="match status" value="1"/>
</dbReference>
<dbReference type="Pfam" id="PF00488">
    <property type="entry name" value="MutS_V"/>
    <property type="match status" value="1"/>
</dbReference>
<reference evidence="14" key="1">
    <citation type="submission" date="2020-05" db="EMBL/GenBank/DDBJ databases">
        <title>Frigoriglobus tundricola gen. nov., sp. nov., a psychrotolerant cellulolytic planctomycete of the family Gemmataceae with two divergent copies of 16S rRNA gene.</title>
        <authorList>
            <person name="Kulichevskaya I.S."/>
            <person name="Ivanova A.A."/>
            <person name="Naumoff D.G."/>
            <person name="Beletsky A.V."/>
            <person name="Rijpstra W.I.C."/>
            <person name="Sinninghe Damste J.S."/>
            <person name="Mardanov A.V."/>
            <person name="Ravin N.V."/>
            <person name="Dedysh S.N."/>
        </authorList>
    </citation>
    <scope>NUCLEOTIDE SEQUENCE [LARGE SCALE GENOMIC DNA]</scope>
    <source>
        <strain evidence="14">PL17</strain>
    </source>
</reference>
<accession>A0A6M5YYR5</accession>
<dbReference type="SMART" id="SM00533">
    <property type="entry name" value="MUTSd"/>
    <property type="match status" value="1"/>
</dbReference>
<feature type="domain" description="DNA mismatch repair proteins mutS family" evidence="12">
    <location>
        <begin position="685"/>
        <end position="701"/>
    </location>
</feature>
<dbReference type="KEGG" id="ftj:FTUN_6769"/>
<sequence>MSRMMQQYHDAKAQHPGMIVLFRNGDFYELFEDDAELGSRVLGITLTKRDGTIPMAGVPVHKLEHYLGLLLRAGHRVAVCEQMEEPDPKKKIIHREVNRIVTPGTVTDDVLLDPRAPNHLVALGVGKPGVFGLAWVDLSTGHFSAADVPAPRLSDELSRLNGSECLYAESLTALVAQAAGSYLPKSRVARPDWTFDPSTALAALKTHFQVGTLSGFGFEDEQPCLVAAGAVIIYLQETLKASLQHIRRLRPHRSDALLTLDEVTRRSLELTRTLRDSQRDGSLLSVLDRSVTPMGARLLHDSVLAPLTDPVAINGRLDAVEELLKDHALRRNLRDHLESCADIQRLTTRVSTAKAGPRDLSAIARTLRKLPAVKAKLAGRRAPLLQDLEKRLELCPDIREVLDKAIEEDPPHIAKEGGVIRPGYSAELDELRALATDGKNWIARYQAQEITRTGIASLKVGYNEIDGYYLEITNANETKTPPEYKHQKTLKNAKRYYTPALREYEEKVVTSQDKSRALELQLFLTLRDQVAAQTPRLLNTADVLAALDMLAALAELAAARNYVRPVLVDEPVLDVRDGRHPVLDQILPPGTFVPNDAAFGPDDGTFWLVTGPNMAGKSTFLRQVALITLMAHVGSFVPAKSAKIGLTDRIFTRVGASDELSRGQSTFMVEMTEAANILNNATPRSLVILDEIGRGTSTYDGVSLAWAMTEFLHGTIGCRALFATHYHELAQLASALPRLRNYNVLVRELEDEIVFLHKIAPGNAERSYGIHVARLAGVPEAVLARAAAVLESLEKQHELPVTAAAPDAPVKKGNVVLPPEAPRRKPKLKPQISGPSLFGEAEDAPF</sequence>
<keyword evidence="4 9" id="KW-0227">DNA damage</keyword>
<dbReference type="InterPro" id="IPR045076">
    <property type="entry name" value="MutS"/>
</dbReference>
<dbReference type="GO" id="GO:0006298">
    <property type="term" value="P:mismatch repair"/>
    <property type="evidence" value="ECO:0007669"/>
    <property type="project" value="UniProtKB-UniRule"/>
</dbReference>
<keyword evidence="14" id="KW-1185">Reference proteome</keyword>
<dbReference type="Gene3D" id="3.30.420.110">
    <property type="entry name" value="MutS, connector domain"/>
    <property type="match status" value="1"/>
</dbReference>
<dbReference type="PIRSF" id="PIRSF037677">
    <property type="entry name" value="DNA_mis_repair_Msh6"/>
    <property type="match status" value="1"/>
</dbReference>
<dbReference type="InterPro" id="IPR000432">
    <property type="entry name" value="DNA_mismatch_repair_MutS_C"/>
</dbReference>
<proteinExistence type="inferred from homology"/>
<dbReference type="NCBIfam" id="NF003810">
    <property type="entry name" value="PRK05399.1"/>
    <property type="match status" value="1"/>
</dbReference>
<dbReference type="PANTHER" id="PTHR11361:SF34">
    <property type="entry name" value="DNA MISMATCH REPAIR PROTEIN MSH1, MITOCHONDRIAL"/>
    <property type="match status" value="1"/>
</dbReference>
<dbReference type="Proteomes" id="UP000503447">
    <property type="component" value="Chromosome"/>
</dbReference>
<gene>
    <name evidence="9" type="primary">mutS</name>
    <name evidence="13" type="ORF">FTUN_6769</name>
</gene>
<dbReference type="GO" id="GO:0140664">
    <property type="term" value="F:ATP-dependent DNA damage sensor activity"/>
    <property type="evidence" value="ECO:0007669"/>
    <property type="project" value="InterPro"/>
</dbReference>
<comment type="function">
    <text evidence="8 9">This protein is involved in the repair of mismatches in DNA. It is possible that it carries out the mismatch recognition step. This protein has a weak ATPase activity.</text>
</comment>
<evidence type="ECO:0000256" key="4">
    <source>
        <dbReference type="ARBA" id="ARBA00022763"/>
    </source>
</evidence>
<dbReference type="AlphaFoldDB" id="A0A6M5YYR5"/>
<evidence type="ECO:0000256" key="5">
    <source>
        <dbReference type="ARBA" id="ARBA00022840"/>
    </source>
</evidence>
<keyword evidence="6 9" id="KW-0238">DNA-binding</keyword>
<dbReference type="SMART" id="SM00534">
    <property type="entry name" value="MUTSac"/>
    <property type="match status" value="1"/>
</dbReference>
<dbReference type="InterPro" id="IPR007696">
    <property type="entry name" value="DNA_mismatch_repair_MutS_core"/>
</dbReference>
<dbReference type="InterPro" id="IPR017261">
    <property type="entry name" value="DNA_mismatch_repair_MutS/MSH"/>
</dbReference>
<dbReference type="Gene3D" id="3.40.1170.10">
    <property type="entry name" value="DNA repair protein MutS, domain I"/>
    <property type="match status" value="1"/>
</dbReference>
<dbReference type="RefSeq" id="WP_227254526.1">
    <property type="nucleotide sequence ID" value="NZ_CP053452.2"/>
</dbReference>
<name>A0A6M5YYR5_9BACT</name>
<evidence type="ECO:0000256" key="10">
    <source>
        <dbReference type="RuleBase" id="RU003756"/>
    </source>
</evidence>
<dbReference type="PROSITE" id="PS00486">
    <property type="entry name" value="DNA_MISMATCH_REPAIR_2"/>
    <property type="match status" value="1"/>
</dbReference>
<dbReference type="InterPro" id="IPR007861">
    <property type="entry name" value="DNA_mismatch_repair_MutS_clamp"/>
</dbReference>
<keyword evidence="7 9" id="KW-0234">DNA repair</keyword>
<feature type="binding site" evidence="9">
    <location>
        <begin position="611"/>
        <end position="618"/>
    </location>
    <ligand>
        <name>ATP</name>
        <dbReference type="ChEBI" id="CHEBI:30616"/>
    </ligand>
</feature>
<dbReference type="GO" id="GO:0030983">
    <property type="term" value="F:mismatched DNA binding"/>
    <property type="evidence" value="ECO:0007669"/>
    <property type="project" value="InterPro"/>
</dbReference>
<dbReference type="GO" id="GO:0005829">
    <property type="term" value="C:cytosol"/>
    <property type="evidence" value="ECO:0007669"/>
    <property type="project" value="TreeGrafter"/>
</dbReference>